<evidence type="ECO:0000313" key="3">
    <source>
        <dbReference type="Proteomes" id="UP000032141"/>
    </source>
</evidence>
<dbReference type="EnsemblPlants" id="Bo03918s010.1">
    <property type="protein sequence ID" value="Bo03918s010.1"/>
    <property type="gene ID" value="Bo03918s010"/>
</dbReference>
<keyword evidence="3" id="KW-1185">Reference proteome</keyword>
<keyword evidence="1" id="KW-1133">Transmembrane helix</keyword>
<feature type="transmembrane region" description="Helical" evidence="1">
    <location>
        <begin position="56"/>
        <end position="76"/>
    </location>
</feature>
<evidence type="ECO:0000313" key="2">
    <source>
        <dbReference type="EnsemblPlants" id="Bo03918s010.1"/>
    </source>
</evidence>
<keyword evidence="1" id="KW-0472">Membrane</keyword>
<reference evidence="2" key="1">
    <citation type="journal article" date="2014" name="Genome Biol.">
        <title>Transcriptome and methylome profiling reveals relics of genome dominance in the mesopolyploid Brassica oleracea.</title>
        <authorList>
            <person name="Parkin I.A."/>
            <person name="Koh C."/>
            <person name="Tang H."/>
            <person name="Robinson S.J."/>
            <person name="Kagale S."/>
            <person name="Clarke W.E."/>
            <person name="Town C.D."/>
            <person name="Nixon J."/>
            <person name="Krishnakumar V."/>
            <person name="Bidwell S.L."/>
            <person name="Denoeud F."/>
            <person name="Belcram H."/>
            <person name="Links M.G."/>
            <person name="Just J."/>
            <person name="Clarke C."/>
            <person name="Bender T."/>
            <person name="Huebert T."/>
            <person name="Mason A.S."/>
            <person name="Pires J.C."/>
            <person name="Barker G."/>
            <person name="Moore J."/>
            <person name="Walley P.G."/>
            <person name="Manoli S."/>
            <person name="Batley J."/>
            <person name="Edwards D."/>
            <person name="Nelson M.N."/>
            <person name="Wang X."/>
            <person name="Paterson A.H."/>
            <person name="King G."/>
            <person name="Bancroft I."/>
            <person name="Chalhoub B."/>
            <person name="Sharpe A.G."/>
        </authorList>
    </citation>
    <scope>NUCLEOTIDE SEQUENCE [LARGE SCALE GENOMIC DNA]</scope>
    <source>
        <strain evidence="2">cv. TO1000</strain>
    </source>
</reference>
<organism evidence="2 3">
    <name type="scientific">Brassica oleracea var. oleracea</name>
    <dbReference type="NCBI Taxonomy" id="109376"/>
    <lineage>
        <taxon>Eukaryota</taxon>
        <taxon>Viridiplantae</taxon>
        <taxon>Streptophyta</taxon>
        <taxon>Embryophyta</taxon>
        <taxon>Tracheophyta</taxon>
        <taxon>Spermatophyta</taxon>
        <taxon>Magnoliopsida</taxon>
        <taxon>eudicotyledons</taxon>
        <taxon>Gunneridae</taxon>
        <taxon>Pentapetalae</taxon>
        <taxon>rosids</taxon>
        <taxon>malvids</taxon>
        <taxon>Brassicales</taxon>
        <taxon>Brassicaceae</taxon>
        <taxon>Brassiceae</taxon>
        <taxon>Brassica</taxon>
    </lineage>
</organism>
<keyword evidence="1" id="KW-0812">Transmembrane</keyword>
<sequence length="137" mass="15731">HAWLELRHDQKWCGAPSTKDKATLNKHKLLDSLIAKTEALTEPEIALKNKLINEMLSIFVVVVYIVSVFVVVVYNFSVFRVDASRVCEARRACECKLCFHVTEEAKKKQLCFHVTKKKTNVCFLVTEEAKQKQLCSM</sequence>
<reference evidence="2" key="2">
    <citation type="submission" date="2015-06" db="UniProtKB">
        <authorList>
            <consortium name="EnsemblPlants"/>
        </authorList>
    </citation>
    <scope>IDENTIFICATION</scope>
</reference>
<dbReference type="HOGENOM" id="CLU_1870378_0_0_1"/>
<proteinExistence type="predicted"/>
<dbReference type="AlphaFoldDB" id="A0A0D2ZWW4"/>
<accession>A0A0D2ZWW4</accession>
<protein>
    <submittedName>
        <fullName evidence="2">Uncharacterized protein</fullName>
    </submittedName>
</protein>
<dbReference type="Gramene" id="Bo03918s010.1">
    <property type="protein sequence ID" value="Bo03918s010.1"/>
    <property type="gene ID" value="Bo03918s010"/>
</dbReference>
<evidence type="ECO:0000256" key="1">
    <source>
        <dbReference type="SAM" id="Phobius"/>
    </source>
</evidence>
<dbReference type="Proteomes" id="UP000032141">
    <property type="component" value="Unassembled WGS sequence"/>
</dbReference>
<name>A0A0D2ZWW4_BRAOL</name>